<feature type="region of interest" description="Disordered" evidence="1">
    <location>
        <begin position="72"/>
        <end position="93"/>
    </location>
</feature>
<dbReference type="KEGG" id="mtun:MTUNDRAET4_3272"/>
<dbReference type="EMBL" id="LR536450">
    <property type="protein sequence ID" value="VFU10159.1"/>
    <property type="molecule type" value="Genomic_DNA"/>
</dbReference>
<evidence type="ECO:0000313" key="2">
    <source>
        <dbReference type="EMBL" id="VFU10159.1"/>
    </source>
</evidence>
<feature type="region of interest" description="Disordered" evidence="1">
    <location>
        <begin position="21"/>
        <end position="40"/>
    </location>
</feature>
<gene>
    <name evidence="2" type="ORF">MTUNDRAET4_3272</name>
</gene>
<protein>
    <submittedName>
        <fullName evidence="2">Uncharacterized protein</fullName>
    </submittedName>
</protein>
<sequence length="93" mass="10439">MPRSRRSSVSRLITLSTQPRRLASKTPQITPFSANTGKWTRPPKTRFDAWLTYWATTNDARAVTRALGFRDHSSPERCVRGGSFSDRYPGGGP</sequence>
<accession>A0A4U8Z424</accession>
<name>A0A4U8Z424_METTU</name>
<dbReference type="Proteomes" id="UP000294360">
    <property type="component" value="Chromosome"/>
</dbReference>
<evidence type="ECO:0000256" key="1">
    <source>
        <dbReference type="SAM" id="MobiDB-lite"/>
    </source>
</evidence>
<reference evidence="2 3" key="1">
    <citation type="submission" date="2019-03" db="EMBL/GenBank/DDBJ databases">
        <authorList>
            <person name="Kox A.R. M."/>
        </authorList>
    </citation>
    <scope>NUCLEOTIDE SEQUENCE [LARGE SCALE GENOMIC DNA]</scope>
    <source>
        <strain evidence="2">MTUNDRAET4 annotated genome</strain>
    </source>
</reference>
<evidence type="ECO:0000313" key="3">
    <source>
        <dbReference type="Proteomes" id="UP000294360"/>
    </source>
</evidence>
<proteinExistence type="predicted"/>
<dbReference type="AlphaFoldDB" id="A0A4U8Z424"/>
<organism evidence="2 3">
    <name type="scientific">Methylocella tundrae</name>
    <dbReference type="NCBI Taxonomy" id="227605"/>
    <lineage>
        <taxon>Bacteria</taxon>
        <taxon>Pseudomonadati</taxon>
        <taxon>Pseudomonadota</taxon>
        <taxon>Alphaproteobacteria</taxon>
        <taxon>Hyphomicrobiales</taxon>
        <taxon>Beijerinckiaceae</taxon>
        <taxon>Methylocella</taxon>
    </lineage>
</organism>
<feature type="compositionally biased region" description="Polar residues" evidence="1">
    <location>
        <begin position="21"/>
        <end position="38"/>
    </location>
</feature>